<keyword evidence="6" id="KW-1185">Reference proteome</keyword>
<sequence length="4862" mass="526543">MKTRRWKALLACLLSVMMLVSTVTPAFAAGTNPGELTTSNNAALKQTELYQALVDEYGEAEASTMLRMMQQLGAVNGEGGLQTYPVVLNGQSYSLAQLQSLWEAADTDLSQVAVVDGEEITLGQLKKLLEIEKSLGYALNGLEQGTVSITDKHLDSLDGILDQVQAGGVQAYDEQGNLLGYDAAGNLASLPDPANAAGKSSPLLMNAAAPETFIGNNSDYQDFVQVSIAKLRGMWGGTVEAEFALNAAQTVPVSFDYELIAGSQKFLYPDASKNRGTVMFQPGETSKTVTILLNARYQGNVETKDWNIFQTRVYHGAAQADLIHFYNYKNFDRFSYKTSLSNTDYQINYAYNGGAYLSVSTMPGTAGHLQYSNIAGFDNLNYNYAKFYDKANNGVVDRLEANTGKYKTGQLLPINVFFNRPFEISSMYGQKPAATIQLHNGATGYSLTRSGIPTLQEYMTAGLTFGFAAALDKQTIKDYLQNPLSYTGLQTATIDGITWTYDWRYYRQQDFYGNWVKNPTTFIYPDSGYQAKPYANNPDIILTPARADAFTGLSIDKTTYYVGDKIKVNVTLEDTDGFYEWLVNGAITPADIKKRVYASIGDRDNGIIELDWKRDPGGEPVTPLQLEGEYEVNDATFAYLSSAHAENGYLRAKIFYNNGSELNSVNTGLREDMAMLNETFQYFRIVKPVYVTADNSSIAYPATWPSGTAKTVNLISKTATKIAYKIPQDTTFKTADQFVWSSNDESIAAILADGTIVPKQTGTVTFKLTVKNDGRLQPETVLVSDPIEVVDDGSSAIIIPDFANQLMAYQHEDAVMYWSTNVMARYKQLAGSGAAQQAYFKVELFEGYHEEDTLAAQTPVATWSAPQTAGLINTTNFKIPGQYLTNLSVGSQPTYTLRVSTVNPENTYHVLSATAHIIVRSPAVKIQIDRSAGQAFTDQVGSIPITWTLQNFDGFAGSEFEFEVTRNGTLVPGSKITYDAQSGQFTSSSVRKTDGDFVLQFAPVDATEHRLKDNYVVTIKAKNSADSTWSYDSYYLYVYDSDVLNIQVDGQQQSQVTLSNIDRISRMTSEDILALKRDITLVKNTSINHADFTDLNLITDQIAWNVDDSHVATLNYGTYGNLASTEEYGYSSYLPKSLFQLTGLETGQTKVSATHARTGMKVDLDVTVETLRDKLYLFQLYPKAETTVNYSTMENGLKVERTVQTNANGELALYEENGIVSDVYVTSFYDNSTYTGVIDQLHLKSKEQNPATRQLYPVNILQLRRLAEVDVYLKKPDGKPYVGEVTYRGGVYRNGRYAKPAEVGVDTVYTVGNDGRLKVIFDTTDFYDPTLENNASSLSAKDEIEIILEVQFANDAYYPIMVYSSGNANPVDRIEFGDKVQQLRANASGKRETFVYAQSVKTNGSYTRIDLLNYSGKFGPNDQFKMINLATEFMWWGETTVGDSAKAELVSNLGTLPDGQSSETMKYPFSDYYTTRHVQVLNAKTIWLDKAESGTFSHRLYNDRGEFLKSFNTRATLVNMIGVPGVDIYGLKSEISRVRNDMAGTSTSTSSMSNNDRVMMETLKLLGKFNLGVGPMSMQLYPTDDPMVYRTIMRLHTSNVPSATSSTAGGNASVSFFQKNSQSFAPGAGDMKSMALGSYAAEQRSAFAKAQAEQGSSSKGPMYTVSGYYMGELRYNTQTAKWDNIVQAGGFTAGGGFQYQQVWNMMAGFVPVTFSIDVGAAVEVSFHTSVLYEQISGYPWADPTKTSVNDYLTSLRIVAYAEAFGGIGFDLSVIAMKIGLFGRLQFDNTATWLNRNYLADTSERVLSGDKLNLTGIAGIRVVLKFLFISISYDLASFKYSRTWLFKNWDKIEKYWNANSKQALTSKNAARAISLYLESIGQPEMAVLQSTTVESRDYLQEYERSWKTSNGGGNARLRSTFAGSGLDSKIDTLQTNAYPFSNPLVADDGSLFVYLSDAGSTNVADTAASWAKVNAVSGLYENQGPITTDPAMRRFGDSSLQIDGENDFVAAVWVTQKQPLAKETGETITNEEILLMNNGTEVMAGIYDGGTWTTYPLTDNLSPDLAPVVAVSNDKVFVAYRNAYSQNVNNPFDFTSFDSILYRVYDRTTKTWSDPELLYNGSNGTIMGISATALSDGTSAVAYALNNGGRQDAADNEIVYTVVDTSKDAAAAASTWKTKGIVKSVQLTSNQWADENPKLTSVRWTDGSERFVLAWYKTSVNSYGSQVKDIPLAAIRADGELDASFVDSLSDLTVSMSEQIDPNFVFANMSRANNTVDNLSIVWKDSEVNTDEATGETVSRDRLRAVKFGAAGNQFYLSAVQDIGKAEDYTQFDQLSVYVSGADGRQVKGVLLGTTYTTDAFEAGNVTSPDGDNLPVYVSKSVSNLYTSTGYYKNAFNGGQIWLNPEEIVKGFDLPIEFSIVNEGLDRIQEVEISVNGVARKYPVNLLPNSTEQLIYTYSIPNTVGNISFTVKATFANGDELEEQGRIILDIADVGMSDISMQAEGGSRKLYVPLYNKNDASLAGNKKKTVKLGLYSNTIFTDEYAIGVPVEIKDELSLGMIDNGGYVAVLDFDVKSYLAAQGKTEIPDDGLYVYLHAWIEDEEGHVVTEFDDTNNVKSVYVERLALKYNKPLVRMETEQDNTGTGTKVAFSMQNMNMAPIANGNVVMYLLDQAGVVLETQYLRASTDLLQLGSEQTVKHTFNFTQKGYDIRAEFYQESLDGFNKELSMLTMSGVPLSFKSNGTSYDVNVRDLASSQLVAVAANRNAAITIKQNGLTVASGTGNVTVDVALLASASGTANSFEIWVKSYQGGPLNSSQVYTVNLTNTSTGIGKLTASAESSNPIKPAVYWDDASVYLSEYVIDGYEISKAQVNINNQGWVDATNAYDGSQRTEVAKATAPDTYEVRTRIVFKNGTIQEANKLEFVIENPVMDPVQSTMEPVVKEGVAGGTTPITVPVILRNANGYPLAGKIVELTQVSGVASTIQPVQPVTDADGKAIFQITSGVLGSAAFEAKEKDGASLSQILNLTFKNGGISLTRTTVQVESGVYANNLDEASVTVSVYDAAGNPLSNHPLYFYPISFAGSFSVDQNTGYTDGNGMYTARFKSDTANVNQQFKIDFGSGLTVVKSIRFIPGPFDGSGNGMEIALLGNTATNVMASGSDSRTIQVTLRDRAGLGVANKTVSLAADLPGVTISSGMTATNVNGEMRFTVSGTTLGEATLTAVEAETQAAKTIKLNFVPGPFSSTNSEASITKTTMVAGSTDTATVTTHIRDAFGHPIANLSVRMEAQRWTGTGTVPTQWQTTDADGKVEFTVVAQSYGGVQYRLFVGSNPQLFKLFDVLFDYGTASESNMDVYVSKREIEAKNSSDLAEMTVTVKNDLGHYIPNAIVRVSSESPNVRFSSTTLSTGTFGQATFGVYGEAAGTATIKITVDGSSAELTETVKVIPAPIQDYRTQLTRSIDKLEVLGNNIDQATLTITAKDRFNNPYAGADVEATVSNWGVSFAVYGTTDAAGQAVIPIRYAGSGTFNVYPKVTYEGSSASLPQISNLTFVQGPVNLLNADISVDKQTFKVGEKPKVTIVLKAENGLPYEPTGNEWYYYEVEGTTGDGNQPYAQRLDLSYPQGQVPYELNISQTGEASLAVYLASYQSGRIAKLQDLPVLTFTTGDFVGNATLTSDSPGGETPASLRQEYWTNLQATTTDVGGNPVSGRTISLRAYVWDDDQQKLVIDPKTTIIATGSNMSGADGTVTFKAKRSEAGDVTFEMVDEDLEQVVGYKYYHRFTQQLFDPEQSRIETDHLERLADGVESSLITIHMIGTDGQPMVGQYLNYYGYGTDKVQVEELDNQSGSDANGVYRFKVTSQTPADVIMYFADVYHGISTNVPVMLRFVTPEQKIDTRQSTVAAADAAVVADGKQYGVVAVEIVDLTNTPIAYRKVQLIGLNGSSDIDVEVLETDADGKAWFYVSNDEVEEVTYKVVDVVSGQELEKKATMMFVAGNLDVTRSSVTSTHTEVPADGQSAATIEAALVDADGHPLPGRQIRLEATGGQGTIAPQLAVTNSDGKASFTVSRSEVGAITYVVVDVATGLTLPAQMTIHYVTGAPDANRSEVAVRPSAVVADGSSKATISVALKDASGHALPGAAVRLAANGGNSTITAVNAVTDASGAAAFEVSNAEVGQVSYTAYAALSGYPELAIAQQANVSFVNGDLDLNRSSVTAATYSVLADGISAIDVTVALQDTNGLEVINRELKLQVENQPGRTWNATTNEHGAANFEVTSSTVEDMTVYVTDVLTGLELQSKLNLSFKAGAVDVHASGIAVAPAAVPANGTDSATITVTIQDAYQHVLGGQTVSLMSNGVAVGMQTTDSNGKASFAVTNSVVENKSYHVYVSVNGQDQLLGEANVMFTNGRIDAAASTIVTDTQTPIAADGTANAAITVTAVDEYGHLMANREIELLENVTNRHWRGVTDASGKVQFLVNGTVIAQRTYRAYDAAGQKEIQGSVTLTFIAGAASRSASTVAVAPNEVKADGVSEAKITVTVSDAYGHVLPNHQVSLRAVTGSAQVKEGILVTNQAGQAVFTVVNDRAEKTQFEVAVTGGNTSIVLDAKAEVNFVSATTTPPTETNPTPVDPTPVDPKPVDPVDPEPIDEEQGLFKSDILDIEKIRARFRAQLARTAGEDGAARFSDLAGHWATMPVGLFARLDGIRGYSDGTVRADHTITRAEFASLLVQLLEIENTGTKQWSLRDIDSHWAYESIAVLAGHGVINGYSDSTFRPDQTITREEMVTLLLNLVNVKALPKRYAASFTDSGQVSPYAVQTVQAASNAGIVSGYPDGTFQPQGNVTRAEAVVMLANLLQLESGIRALLQPELAN</sequence>
<dbReference type="InterPro" id="IPR051715">
    <property type="entry name" value="Intimin-Invasin_domain"/>
</dbReference>
<dbReference type="PROSITE" id="PS51272">
    <property type="entry name" value="SLH"/>
    <property type="match status" value="3"/>
</dbReference>
<comment type="similarity">
    <text evidence="1">Belongs to the intimin/invasin family.</text>
</comment>
<feature type="signal peptide" evidence="2">
    <location>
        <begin position="1"/>
        <end position="28"/>
    </location>
</feature>
<feature type="domain" description="SLH" evidence="4">
    <location>
        <begin position="4670"/>
        <end position="4729"/>
    </location>
</feature>
<dbReference type="GO" id="GO:0009279">
    <property type="term" value="C:cell outer membrane"/>
    <property type="evidence" value="ECO:0007669"/>
    <property type="project" value="TreeGrafter"/>
</dbReference>
<accession>A0A329MNV4</accession>
<feature type="domain" description="SLH" evidence="4">
    <location>
        <begin position="4730"/>
        <end position="4791"/>
    </location>
</feature>
<dbReference type="Gene3D" id="2.60.40.10">
    <property type="entry name" value="Immunoglobulins"/>
    <property type="match status" value="13"/>
</dbReference>
<proteinExistence type="inferred from homology"/>
<evidence type="ECO:0000259" key="3">
    <source>
        <dbReference type="PROSITE" id="PS51127"/>
    </source>
</evidence>
<dbReference type="PROSITE" id="PS51127">
    <property type="entry name" value="BIG1"/>
    <property type="match status" value="6"/>
</dbReference>
<dbReference type="InterPro" id="IPR001119">
    <property type="entry name" value="SLH_dom"/>
</dbReference>
<gene>
    <name evidence="5" type="ORF">DQG23_11190</name>
</gene>
<dbReference type="Proteomes" id="UP000250369">
    <property type="component" value="Unassembled WGS sequence"/>
</dbReference>
<evidence type="ECO:0000313" key="5">
    <source>
        <dbReference type="EMBL" id="RAV21220.1"/>
    </source>
</evidence>
<dbReference type="PANTHER" id="PTHR39576">
    <property type="entry name" value="ATTACHING AND EFFACING PROTEIN HOMOLOG-RELATED-RELATED"/>
    <property type="match status" value="1"/>
</dbReference>
<organism evidence="5 6">
    <name type="scientific">Paenibacillus contaminans</name>
    <dbReference type="NCBI Taxonomy" id="450362"/>
    <lineage>
        <taxon>Bacteria</taxon>
        <taxon>Bacillati</taxon>
        <taxon>Bacillota</taxon>
        <taxon>Bacilli</taxon>
        <taxon>Bacillales</taxon>
        <taxon>Paenibacillaceae</taxon>
        <taxon>Paenibacillus</taxon>
    </lineage>
</organism>
<dbReference type="InterPro" id="IPR008964">
    <property type="entry name" value="Invasin/intimin_cell_adhesion"/>
</dbReference>
<feature type="chain" id="PRO_5016280318" evidence="2">
    <location>
        <begin position="29"/>
        <end position="4862"/>
    </location>
</feature>
<dbReference type="PANTHER" id="PTHR39576:SF1">
    <property type="entry name" value="INVASIN"/>
    <property type="match status" value="1"/>
</dbReference>
<feature type="domain" description="Big-1" evidence="3">
    <location>
        <begin position="4508"/>
        <end position="4605"/>
    </location>
</feature>
<dbReference type="SMART" id="SM00634">
    <property type="entry name" value="BID_1"/>
    <property type="match status" value="12"/>
</dbReference>
<feature type="domain" description="Big-1" evidence="3">
    <location>
        <begin position="4307"/>
        <end position="4399"/>
    </location>
</feature>
<feature type="domain" description="Big-1" evidence="3">
    <location>
        <begin position="3997"/>
        <end position="4092"/>
    </location>
</feature>
<dbReference type="EMBL" id="QMFB01000005">
    <property type="protein sequence ID" value="RAV21220.1"/>
    <property type="molecule type" value="Genomic_DNA"/>
</dbReference>
<dbReference type="Pfam" id="PF02369">
    <property type="entry name" value="Big_1"/>
    <property type="match status" value="8"/>
</dbReference>
<dbReference type="InterPro" id="IPR013783">
    <property type="entry name" value="Ig-like_fold"/>
</dbReference>
<evidence type="ECO:0000256" key="1">
    <source>
        <dbReference type="ARBA" id="ARBA00010116"/>
    </source>
</evidence>
<dbReference type="SUPFAM" id="SSF49373">
    <property type="entry name" value="Invasin/intimin cell-adhesion fragments"/>
    <property type="match status" value="11"/>
</dbReference>
<reference evidence="5 6" key="1">
    <citation type="journal article" date="2009" name="Int. J. Syst. Evol. Microbiol.">
        <title>Paenibacillus contaminans sp. nov., isolated from a contaminated laboratory plate.</title>
        <authorList>
            <person name="Chou J.H."/>
            <person name="Lee J.H."/>
            <person name="Lin M.C."/>
            <person name="Chang P.S."/>
            <person name="Arun A.B."/>
            <person name="Young C.C."/>
            <person name="Chen W.M."/>
        </authorList>
    </citation>
    <scope>NUCLEOTIDE SEQUENCE [LARGE SCALE GENOMIC DNA]</scope>
    <source>
        <strain evidence="5 6">CKOBP-6</strain>
    </source>
</reference>
<feature type="domain" description="Big-1" evidence="3">
    <location>
        <begin position="2933"/>
        <end position="3026"/>
    </location>
</feature>
<feature type="domain" description="Big-1" evidence="3">
    <location>
        <begin position="4100"/>
        <end position="4198"/>
    </location>
</feature>
<evidence type="ECO:0000256" key="2">
    <source>
        <dbReference type="SAM" id="SignalP"/>
    </source>
</evidence>
<dbReference type="InterPro" id="IPR003344">
    <property type="entry name" value="Big_1_dom"/>
</dbReference>
<dbReference type="RefSeq" id="WP_113030923.1">
    <property type="nucleotide sequence ID" value="NZ_QMFB01000005.1"/>
</dbReference>
<feature type="domain" description="Big-1" evidence="3">
    <location>
        <begin position="3143"/>
        <end position="3236"/>
    </location>
</feature>
<evidence type="ECO:0000313" key="6">
    <source>
        <dbReference type="Proteomes" id="UP000250369"/>
    </source>
</evidence>
<keyword evidence="2" id="KW-0732">Signal</keyword>
<comment type="caution">
    <text evidence="5">The sequence shown here is derived from an EMBL/GenBank/DDBJ whole genome shotgun (WGS) entry which is preliminary data.</text>
</comment>
<dbReference type="Pfam" id="PF00395">
    <property type="entry name" value="SLH"/>
    <property type="match status" value="3"/>
</dbReference>
<name>A0A329MNV4_9BACL</name>
<evidence type="ECO:0000259" key="4">
    <source>
        <dbReference type="PROSITE" id="PS51272"/>
    </source>
</evidence>
<protein>
    <submittedName>
        <fullName evidence="5">Uncharacterized protein</fullName>
    </submittedName>
</protein>
<dbReference type="OrthoDB" id="1907437at2"/>
<feature type="domain" description="SLH" evidence="4">
    <location>
        <begin position="4793"/>
        <end position="4856"/>
    </location>
</feature>